<sequence length="197" mass="21444">MVRSKCFPAFSTECMRWIGLLPALGWLIVGGGLFLGSASVVHAQTPTSCETSFAQAQEAYYAADFERAVDQLRPCAQEPTLPDSVRARMYRLLSFVRLGQNDEAAARRAVESLLDLRPDFMPDPSEDRPDFVALVEKAKTQRRARAEAEEDEGRRWLRWTLGAAAAALGTAAVLLLGGGDSGDGAELPRPPSPQPPE</sequence>
<evidence type="ECO:0008006" key="4">
    <source>
        <dbReference type="Google" id="ProtNLM"/>
    </source>
</evidence>
<evidence type="ECO:0000256" key="1">
    <source>
        <dbReference type="SAM" id="MobiDB-lite"/>
    </source>
</evidence>
<evidence type="ECO:0000313" key="3">
    <source>
        <dbReference type="Proteomes" id="UP000000933"/>
    </source>
</evidence>
<protein>
    <recommendedName>
        <fullName evidence="4">Tetratricopeptide repeat domain protein</fullName>
    </recommendedName>
</protein>
<feature type="compositionally biased region" description="Pro residues" evidence="1">
    <location>
        <begin position="188"/>
        <end position="197"/>
    </location>
</feature>
<dbReference type="EMBL" id="FP565814">
    <property type="protein sequence ID" value="CBH24566.1"/>
    <property type="molecule type" value="Genomic_DNA"/>
</dbReference>
<dbReference type="Proteomes" id="UP000000933">
    <property type="component" value="Chromosome"/>
</dbReference>
<gene>
    <name evidence="2" type="ordered locus">SRM_01645</name>
</gene>
<proteinExistence type="predicted"/>
<organism evidence="2 3">
    <name type="scientific">Salinibacter ruber (strain M8)</name>
    <dbReference type="NCBI Taxonomy" id="761659"/>
    <lineage>
        <taxon>Bacteria</taxon>
        <taxon>Pseudomonadati</taxon>
        <taxon>Rhodothermota</taxon>
        <taxon>Rhodothermia</taxon>
        <taxon>Rhodothermales</taxon>
        <taxon>Salinibacteraceae</taxon>
        <taxon>Salinibacter</taxon>
    </lineage>
</organism>
<name>D5H961_SALRM</name>
<reference evidence="2 3" key="1">
    <citation type="journal article" date="2010" name="ISME J.">
        <title>Fine-scale evolution: genomic, phenotypic and ecological differentiation in two coexisting Salinibacter ruber strains.</title>
        <authorList>
            <person name="Pena A."/>
            <person name="Teeling H."/>
            <person name="Huerta-Cepas J."/>
            <person name="Santos F."/>
            <person name="Yarza P."/>
            <person name="Brito-Echeverria J."/>
            <person name="Lucio M."/>
            <person name="Schmitt-Kopplin P."/>
            <person name="Meseguer I."/>
            <person name="Schenowitz C."/>
            <person name="Dossat C."/>
            <person name="Barbe V."/>
            <person name="Dopazo J."/>
            <person name="Rossello-Mora R."/>
            <person name="Schuler M."/>
            <person name="Glockner F.O."/>
            <person name="Amann R."/>
            <person name="Gabaldon T."/>
            <person name="Anton J."/>
        </authorList>
    </citation>
    <scope>NUCLEOTIDE SEQUENCE [LARGE SCALE GENOMIC DNA]</scope>
    <source>
        <strain evidence="2 3">M8</strain>
    </source>
</reference>
<dbReference type="KEGG" id="srm:SRM_01645"/>
<feature type="region of interest" description="Disordered" evidence="1">
    <location>
        <begin position="177"/>
        <end position="197"/>
    </location>
</feature>
<dbReference type="HOGENOM" id="CLU_1389363_0_0_10"/>
<dbReference type="AlphaFoldDB" id="D5H961"/>
<reference evidence="3" key="2">
    <citation type="submission" date="2010-04" db="EMBL/GenBank/DDBJ databases">
        <title>Genome sequence of Salinibacter ruber M8.</title>
        <authorList>
            <consortium name="Genoscope"/>
        </authorList>
    </citation>
    <scope>NUCLEOTIDE SEQUENCE [LARGE SCALE GENOMIC DNA]</scope>
    <source>
        <strain evidence="3">M8</strain>
    </source>
</reference>
<accession>D5H961</accession>
<evidence type="ECO:0000313" key="2">
    <source>
        <dbReference type="EMBL" id="CBH24566.1"/>
    </source>
</evidence>